<gene>
    <name evidence="1" type="ORF">ABB55_26255</name>
</gene>
<dbReference type="EMBL" id="LJYW01000001">
    <property type="protein sequence ID" value="KPL55303.1"/>
    <property type="molecule type" value="Genomic_DNA"/>
</dbReference>
<comment type="caution">
    <text evidence="1">The sequence shown here is derived from an EMBL/GenBank/DDBJ whole genome shotgun (WGS) entry which is preliminary data.</text>
</comment>
<evidence type="ECO:0000313" key="2">
    <source>
        <dbReference type="Proteomes" id="UP000048984"/>
    </source>
</evidence>
<dbReference type="RefSeq" id="WP_054361469.1">
    <property type="nucleotide sequence ID" value="NZ_LJYW01000001.1"/>
</dbReference>
<protein>
    <recommendedName>
        <fullName evidence="3">DUF1877 family protein</fullName>
    </recommendedName>
</protein>
<accession>A0A0P6VUZ7</accession>
<evidence type="ECO:0008006" key="3">
    <source>
        <dbReference type="Google" id="ProtNLM"/>
    </source>
</evidence>
<dbReference type="Proteomes" id="UP000048984">
    <property type="component" value="Unassembled WGS sequence"/>
</dbReference>
<dbReference type="AlphaFoldDB" id="A0A0P6VUZ7"/>
<dbReference type="SUPFAM" id="SSF111069">
    <property type="entry name" value="Hypothetical protein yfbM"/>
    <property type="match status" value="1"/>
</dbReference>
<reference evidence="1 2" key="1">
    <citation type="submission" date="2015-09" db="EMBL/GenBank/DDBJ databases">
        <authorList>
            <person name="Jackson K.R."/>
            <person name="Lunt B.L."/>
            <person name="Fisher J.N.B."/>
            <person name="Gardner A.V."/>
            <person name="Bailey M.E."/>
            <person name="Deus L.M."/>
            <person name="Earl A.S."/>
            <person name="Gibby P.D."/>
            <person name="Hartmann K.A."/>
            <person name="Liu J.E."/>
            <person name="Manci A.M."/>
            <person name="Nielsen D.A."/>
            <person name="Solomon M.B."/>
            <person name="Breakwell D.P."/>
            <person name="Burnett S.H."/>
            <person name="Grose J.H."/>
        </authorList>
    </citation>
    <scope>NUCLEOTIDE SEQUENCE [LARGE SCALE GENOMIC DNA]</scope>
    <source>
        <strain evidence="1 2">16</strain>
    </source>
</reference>
<dbReference type="InterPro" id="IPR035944">
    <property type="entry name" value="YfbM-like_sf"/>
</dbReference>
<organism evidence="1 2">
    <name type="scientific">Prosthecodimorpha hirschii</name>
    <dbReference type="NCBI Taxonomy" id="665126"/>
    <lineage>
        <taxon>Bacteria</taxon>
        <taxon>Pseudomonadati</taxon>
        <taxon>Pseudomonadota</taxon>
        <taxon>Alphaproteobacteria</taxon>
        <taxon>Hyphomicrobiales</taxon>
        <taxon>Ancalomicrobiaceae</taxon>
        <taxon>Prosthecodimorpha</taxon>
    </lineage>
</organism>
<evidence type="ECO:0000313" key="1">
    <source>
        <dbReference type="EMBL" id="KPL55303.1"/>
    </source>
</evidence>
<proteinExistence type="predicted"/>
<keyword evidence="2" id="KW-1185">Reference proteome</keyword>
<dbReference type="STRING" id="665126.ABB55_26255"/>
<sequence>MGFEVTLRAIPAAAAAGLAELSPDDDGTFEILAAIEGGARLTCRLDRRFDWLCFVLAGLLGPQMAEAAVFGQAVVAPGLAASQGFAYRWSDAAAVAAVAAALDRLDPTAVQRAVDPSAMAAAGLYKIEQADAAGLPAGVAADFVALRDFHRQAAARGLAVLVTRD</sequence>
<reference evidence="1 2" key="2">
    <citation type="submission" date="2015-10" db="EMBL/GenBank/DDBJ databases">
        <title>Draft Genome Sequence of Prosthecomicrobium hirschii ATCC 27832.</title>
        <authorList>
            <person name="Daniel J."/>
            <person name="Givan S.A."/>
            <person name="Brun Y.V."/>
            <person name="Brown P.J."/>
        </authorList>
    </citation>
    <scope>NUCLEOTIDE SEQUENCE [LARGE SCALE GENOMIC DNA]</scope>
    <source>
        <strain evidence="1 2">16</strain>
    </source>
</reference>
<name>A0A0P6VUZ7_9HYPH</name>
<dbReference type="InterPro" id="IPR015068">
    <property type="entry name" value="DUF1877"/>
</dbReference>
<dbReference type="Gene3D" id="3.40.1760.10">
    <property type="entry name" value="YfbM-like super family"/>
    <property type="match status" value="1"/>
</dbReference>
<dbReference type="Pfam" id="PF08974">
    <property type="entry name" value="DUF1877"/>
    <property type="match status" value="1"/>
</dbReference>